<evidence type="ECO:0000259" key="1">
    <source>
        <dbReference type="SMART" id="SM00587"/>
    </source>
</evidence>
<dbReference type="Proteomes" id="UP000198287">
    <property type="component" value="Unassembled WGS sequence"/>
</dbReference>
<gene>
    <name evidence="2" type="ORF">Fcan01_14524</name>
</gene>
<dbReference type="SMART" id="SM00587">
    <property type="entry name" value="CHK"/>
    <property type="match status" value="1"/>
</dbReference>
<dbReference type="OrthoDB" id="8250698at2759"/>
<proteinExistence type="predicted"/>
<dbReference type="AlphaFoldDB" id="A0A226E1P9"/>
<sequence>MSPTPEVATSEPNCNDLITKEFLQNVLKMEAKGGPVAEIISHYATLGTKPGDNYMSVIYSVDVDLSDGTKRYLLIKCYPSHPARQEMTNKMNMFFKECEVYSKWMPELRRMQNEVLNLDKEEAVKLPYAKFVHGECIDFQSEAGEARIGGTITSLDNYIIMEDLRKTYGFRMTDRREPLDLDHMKLVITALARVHSVGWAYRHHVEADIVGHFPCLVGNVKEEDIGIWNKLLIANIDQAKGVYDEAFGPENNYSAAAESFKKHVDTASKIVIGKGQFEGMEKLFRVTEPDPDKFGKDVKNPEPWRIICHGDCWSNNMLFRYDPATGKPLEIVLVDLQMPRETCVVNDLEYVFHVCTTLALRRAHLDDLLQLYHDTFNGVCAKLRTPTLPGFCMDSLRYRFHRGKFFGYYMAMMGIPLMMNDAEVSNLEDMDEDKEIGEAISEMIADVRGSPRIKDRLIQVTKGMMEDGVL</sequence>
<dbReference type="InterPro" id="IPR011009">
    <property type="entry name" value="Kinase-like_dom_sf"/>
</dbReference>
<dbReference type="PANTHER" id="PTHR11012">
    <property type="entry name" value="PROTEIN KINASE-LIKE DOMAIN-CONTAINING"/>
    <property type="match status" value="1"/>
</dbReference>
<feature type="domain" description="CHK kinase-like" evidence="1">
    <location>
        <begin position="159"/>
        <end position="382"/>
    </location>
</feature>
<dbReference type="SUPFAM" id="SSF56112">
    <property type="entry name" value="Protein kinase-like (PK-like)"/>
    <property type="match status" value="1"/>
</dbReference>
<keyword evidence="3" id="KW-1185">Reference proteome</keyword>
<evidence type="ECO:0000313" key="2">
    <source>
        <dbReference type="EMBL" id="OXA51218.1"/>
    </source>
</evidence>
<reference evidence="2 3" key="1">
    <citation type="submission" date="2015-12" db="EMBL/GenBank/DDBJ databases">
        <title>The genome of Folsomia candida.</title>
        <authorList>
            <person name="Faddeeva A."/>
            <person name="Derks M.F."/>
            <person name="Anvar Y."/>
            <person name="Smit S."/>
            <person name="Van Straalen N."/>
            <person name="Roelofs D."/>
        </authorList>
    </citation>
    <scope>NUCLEOTIDE SEQUENCE [LARGE SCALE GENOMIC DNA]</scope>
    <source>
        <strain evidence="2 3">VU population</strain>
        <tissue evidence="2">Whole body</tissue>
    </source>
</reference>
<dbReference type="InterPro" id="IPR004119">
    <property type="entry name" value="EcKL"/>
</dbReference>
<evidence type="ECO:0000313" key="3">
    <source>
        <dbReference type="Proteomes" id="UP000198287"/>
    </source>
</evidence>
<accession>A0A226E1P9</accession>
<dbReference type="PANTHER" id="PTHR11012:SF30">
    <property type="entry name" value="PROTEIN KINASE-LIKE DOMAIN-CONTAINING"/>
    <property type="match status" value="1"/>
</dbReference>
<name>A0A226E1P9_FOLCA</name>
<dbReference type="OMA" id="HVELAFT"/>
<dbReference type="EMBL" id="LNIX01000008">
    <property type="protein sequence ID" value="OXA51218.1"/>
    <property type="molecule type" value="Genomic_DNA"/>
</dbReference>
<organism evidence="2 3">
    <name type="scientific">Folsomia candida</name>
    <name type="common">Springtail</name>
    <dbReference type="NCBI Taxonomy" id="158441"/>
    <lineage>
        <taxon>Eukaryota</taxon>
        <taxon>Metazoa</taxon>
        <taxon>Ecdysozoa</taxon>
        <taxon>Arthropoda</taxon>
        <taxon>Hexapoda</taxon>
        <taxon>Collembola</taxon>
        <taxon>Entomobryomorpha</taxon>
        <taxon>Isotomoidea</taxon>
        <taxon>Isotomidae</taxon>
        <taxon>Proisotominae</taxon>
        <taxon>Folsomia</taxon>
    </lineage>
</organism>
<dbReference type="InterPro" id="IPR015897">
    <property type="entry name" value="CHK_kinase-like"/>
</dbReference>
<comment type="caution">
    <text evidence="2">The sequence shown here is derived from an EMBL/GenBank/DDBJ whole genome shotgun (WGS) entry which is preliminary data.</text>
</comment>
<dbReference type="Pfam" id="PF02958">
    <property type="entry name" value="EcKL"/>
    <property type="match status" value="1"/>
</dbReference>
<protein>
    <recommendedName>
        <fullName evidence="1">CHK kinase-like domain-containing protein</fullName>
    </recommendedName>
</protein>